<organism evidence="7 8">
    <name type="scientific">Thalictrum thalictroides</name>
    <name type="common">Rue-anemone</name>
    <name type="synonym">Anemone thalictroides</name>
    <dbReference type="NCBI Taxonomy" id="46969"/>
    <lineage>
        <taxon>Eukaryota</taxon>
        <taxon>Viridiplantae</taxon>
        <taxon>Streptophyta</taxon>
        <taxon>Embryophyta</taxon>
        <taxon>Tracheophyta</taxon>
        <taxon>Spermatophyta</taxon>
        <taxon>Magnoliopsida</taxon>
        <taxon>Ranunculales</taxon>
        <taxon>Ranunculaceae</taxon>
        <taxon>Thalictroideae</taxon>
        <taxon>Thalictrum</taxon>
    </lineage>
</organism>
<dbReference type="GO" id="GO:0016020">
    <property type="term" value="C:membrane"/>
    <property type="evidence" value="ECO:0007669"/>
    <property type="project" value="UniProtKB-SubCell"/>
</dbReference>
<dbReference type="AlphaFoldDB" id="A0A7J6X2C4"/>
<comment type="caution">
    <text evidence="7">The sequence shown here is derived from an EMBL/GenBank/DDBJ whole genome shotgun (WGS) entry which is preliminary data.</text>
</comment>
<dbReference type="PANTHER" id="PTHR11266">
    <property type="entry name" value="PEROXISOMAL MEMBRANE PROTEIN 2, PXMP2 MPV17"/>
    <property type="match status" value="1"/>
</dbReference>
<evidence type="ECO:0000256" key="3">
    <source>
        <dbReference type="ARBA" id="ARBA00022692"/>
    </source>
</evidence>
<keyword evidence="4" id="KW-1133">Transmembrane helix</keyword>
<proteinExistence type="inferred from homology"/>
<comment type="similarity">
    <text evidence="2 6">Belongs to the peroxisomal membrane protein PXMP2/4 family.</text>
</comment>
<comment type="subcellular location">
    <subcellularLocation>
        <location evidence="1">Membrane</location>
        <topology evidence="1">Multi-pass membrane protein</topology>
    </subcellularLocation>
</comment>
<keyword evidence="8" id="KW-1185">Reference proteome</keyword>
<name>A0A7J6X2C4_THATH</name>
<evidence type="ECO:0000256" key="6">
    <source>
        <dbReference type="RuleBase" id="RU363053"/>
    </source>
</evidence>
<protein>
    <submittedName>
        <fullName evidence="7">Peroxisomal membrane (Mpv17/PMP22) family protein</fullName>
    </submittedName>
</protein>
<dbReference type="Proteomes" id="UP000554482">
    <property type="component" value="Unassembled WGS sequence"/>
</dbReference>
<dbReference type="GO" id="GO:0005737">
    <property type="term" value="C:cytoplasm"/>
    <property type="evidence" value="ECO:0007669"/>
    <property type="project" value="TreeGrafter"/>
</dbReference>
<evidence type="ECO:0000256" key="2">
    <source>
        <dbReference type="ARBA" id="ARBA00006824"/>
    </source>
</evidence>
<dbReference type="OrthoDB" id="430207at2759"/>
<keyword evidence="5" id="KW-0472">Membrane</keyword>
<accession>A0A7J6X2C4</accession>
<dbReference type="InterPro" id="IPR007248">
    <property type="entry name" value="Mpv17_PMP22"/>
</dbReference>
<keyword evidence="3" id="KW-0812">Transmembrane</keyword>
<evidence type="ECO:0000313" key="7">
    <source>
        <dbReference type="EMBL" id="KAF5203896.1"/>
    </source>
</evidence>
<evidence type="ECO:0000256" key="1">
    <source>
        <dbReference type="ARBA" id="ARBA00004141"/>
    </source>
</evidence>
<dbReference type="PANTHER" id="PTHR11266:SF80">
    <property type="entry name" value="PEROXISOMAL MEMBRANE PROTEIN 2"/>
    <property type="match status" value="1"/>
</dbReference>
<feature type="non-terminal residue" evidence="7">
    <location>
        <position position="1"/>
    </location>
</feature>
<reference evidence="7 8" key="1">
    <citation type="submission" date="2020-06" db="EMBL/GenBank/DDBJ databases">
        <title>Transcriptomic and genomic resources for Thalictrum thalictroides and T. hernandezii: Facilitating candidate gene discovery in an emerging model plant lineage.</title>
        <authorList>
            <person name="Arias T."/>
            <person name="Riano-Pachon D.M."/>
            <person name="Di Stilio V.S."/>
        </authorList>
    </citation>
    <scope>NUCLEOTIDE SEQUENCE [LARGE SCALE GENOMIC DNA]</scope>
    <source>
        <strain evidence="8">cv. WT478/WT964</strain>
        <tissue evidence="7">Leaves</tissue>
    </source>
</reference>
<evidence type="ECO:0000313" key="8">
    <source>
        <dbReference type="Proteomes" id="UP000554482"/>
    </source>
</evidence>
<gene>
    <name evidence="7" type="ORF">FRX31_006517</name>
</gene>
<sequence length="88" mass="9919">MILTFMSRSRHLSLCDIMYLHLLMTKGVYLAALEKYPVLTKALTSAILTFIGDLICQLLIDQVATLDVKRTFVFTLLGFVLVGPTLHF</sequence>
<evidence type="ECO:0000256" key="4">
    <source>
        <dbReference type="ARBA" id="ARBA00022989"/>
    </source>
</evidence>
<evidence type="ECO:0000256" key="5">
    <source>
        <dbReference type="ARBA" id="ARBA00023136"/>
    </source>
</evidence>
<dbReference type="EMBL" id="JABWDY010006107">
    <property type="protein sequence ID" value="KAF5203896.1"/>
    <property type="molecule type" value="Genomic_DNA"/>
</dbReference>